<protein>
    <submittedName>
        <fullName evidence="2">Uncharacterized protein</fullName>
    </submittedName>
</protein>
<feature type="coiled-coil region" evidence="1">
    <location>
        <begin position="6"/>
        <end position="33"/>
    </location>
</feature>
<keyword evidence="3" id="KW-1185">Reference proteome</keyword>
<dbReference type="AlphaFoldDB" id="A0A1I0YSR2"/>
<proteinExistence type="predicted"/>
<gene>
    <name evidence="2" type="ORF">SAMN04488528_101460</name>
</gene>
<dbReference type="RefSeq" id="WP_090041192.1">
    <property type="nucleotide sequence ID" value="NZ_FOKI01000014.1"/>
</dbReference>
<evidence type="ECO:0000256" key="1">
    <source>
        <dbReference type="SAM" id="Coils"/>
    </source>
</evidence>
<dbReference type="OrthoDB" id="1928827at2"/>
<evidence type="ECO:0000313" key="2">
    <source>
        <dbReference type="EMBL" id="SFB15143.1"/>
    </source>
</evidence>
<dbReference type="EMBL" id="FOKI01000014">
    <property type="protein sequence ID" value="SFB15143.1"/>
    <property type="molecule type" value="Genomic_DNA"/>
</dbReference>
<dbReference type="STRING" id="84698.SAMN04488528_101460"/>
<name>A0A1I0YSR2_9CLOT</name>
<reference evidence="2 3" key="1">
    <citation type="submission" date="2016-10" db="EMBL/GenBank/DDBJ databases">
        <authorList>
            <person name="de Groot N.N."/>
        </authorList>
    </citation>
    <scope>NUCLEOTIDE SEQUENCE [LARGE SCALE GENOMIC DNA]</scope>
    <source>
        <strain evidence="2 3">DSM 12271</strain>
    </source>
</reference>
<evidence type="ECO:0000313" key="3">
    <source>
        <dbReference type="Proteomes" id="UP000198619"/>
    </source>
</evidence>
<organism evidence="2 3">
    <name type="scientific">Clostridium frigidicarnis</name>
    <dbReference type="NCBI Taxonomy" id="84698"/>
    <lineage>
        <taxon>Bacteria</taxon>
        <taxon>Bacillati</taxon>
        <taxon>Bacillota</taxon>
        <taxon>Clostridia</taxon>
        <taxon>Eubacteriales</taxon>
        <taxon>Clostridiaceae</taxon>
        <taxon>Clostridium</taxon>
    </lineage>
</organism>
<sequence length="61" mass="6968">MKETSLKLAQQDIDEALNAVESLEEVLDEENLSPDKLRNKFLILSKKVQELENILKTEGII</sequence>
<keyword evidence="1" id="KW-0175">Coiled coil</keyword>
<accession>A0A1I0YSR2</accession>
<dbReference type="Proteomes" id="UP000198619">
    <property type="component" value="Unassembled WGS sequence"/>
</dbReference>